<protein>
    <recommendedName>
        <fullName evidence="5">CUB domain-containing protein</fullName>
    </recommendedName>
</protein>
<gene>
    <name evidence="3" type="ORF">MEDL_20404</name>
</gene>
<evidence type="ECO:0000313" key="4">
    <source>
        <dbReference type="Proteomes" id="UP000683360"/>
    </source>
</evidence>
<sequence length="447" mass="50840">MGALLMDLTASSVFIILLTANAISSEQICIDKNIAVDTCKQQGVNISCPSGTVIYRPDIKAASEPCRNKNPSYKENTVDLLVDTSDCYWKQRCKIRFPTTPLLKYFVEVESLYIHNWQCVNMTKSPQTYIGQICDSEEDLGSNIKQGIIRSHYNIPWLYGKDSFTKYIDTTLIARCTKTIHLKLVADERFLVSVDMMNIDEDNDHFSINGVNVSNSYHREFSAADRKIVFHFNSDPATTKGGSGFLICFKRLNDGERRTKTMSACDGLISTANHTNQPVDMITTTHDFCLKKKRISKLAEDHDPDEACKQMISLYNISTQMPVSYTPLSTKAPVILDDFCIKCLKKQRLGKKCKRKCCKGKVVPNKCPKPRRKGCNLRGKRLDKLCKKCSNATRCKKKFIKRCNKCCRSEKDNLSKCKKTNKRRKGKKRVKGKGKKRLSKKDKKKAN</sequence>
<feature type="signal peptide" evidence="2">
    <location>
        <begin position="1"/>
        <end position="25"/>
    </location>
</feature>
<dbReference type="AlphaFoldDB" id="A0A8S3RBT9"/>
<comment type="caution">
    <text evidence="3">The sequence shown here is derived from an EMBL/GenBank/DDBJ whole genome shotgun (WGS) entry which is preliminary data.</text>
</comment>
<dbReference type="Proteomes" id="UP000683360">
    <property type="component" value="Unassembled WGS sequence"/>
</dbReference>
<feature type="compositionally biased region" description="Basic residues" evidence="1">
    <location>
        <begin position="416"/>
        <end position="447"/>
    </location>
</feature>
<keyword evidence="4" id="KW-1185">Reference proteome</keyword>
<dbReference type="OrthoDB" id="6110043at2759"/>
<dbReference type="EMBL" id="CAJPWZ010001037">
    <property type="protein sequence ID" value="CAG2206034.1"/>
    <property type="molecule type" value="Genomic_DNA"/>
</dbReference>
<organism evidence="3 4">
    <name type="scientific">Mytilus edulis</name>
    <name type="common">Blue mussel</name>
    <dbReference type="NCBI Taxonomy" id="6550"/>
    <lineage>
        <taxon>Eukaryota</taxon>
        <taxon>Metazoa</taxon>
        <taxon>Spiralia</taxon>
        <taxon>Lophotrochozoa</taxon>
        <taxon>Mollusca</taxon>
        <taxon>Bivalvia</taxon>
        <taxon>Autobranchia</taxon>
        <taxon>Pteriomorphia</taxon>
        <taxon>Mytilida</taxon>
        <taxon>Mytiloidea</taxon>
        <taxon>Mytilidae</taxon>
        <taxon>Mytilinae</taxon>
        <taxon>Mytilus</taxon>
    </lineage>
</organism>
<keyword evidence="2" id="KW-0732">Signal</keyword>
<feature type="chain" id="PRO_5035879036" description="CUB domain-containing protein" evidence="2">
    <location>
        <begin position="26"/>
        <end position="447"/>
    </location>
</feature>
<evidence type="ECO:0008006" key="5">
    <source>
        <dbReference type="Google" id="ProtNLM"/>
    </source>
</evidence>
<proteinExistence type="predicted"/>
<accession>A0A8S3RBT9</accession>
<evidence type="ECO:0000256" key="1">
    <source>
        <dbReference type="SAM" id="MobiDB-lite"/>
    </source>
</evidence>
<evidence type="ECO:0000256" key="2">
    <source>
        <dbReference type="SAM" id="SignalP"/>
    </source>
</evidence>
<evidence type="ECO:0000313" key="3">
    <source>
        <dbReference type="EMBL" id="CAG2206034.1"/>
    </source>
</evidence>
<name>A0A8S3RBT9_MYTED</name>
<feature type="region of interest" description="Disordered" evidence="1">
    <location>
        <begin position="412"/>
        <end position="447"/>
    </location>
</feature>
<reference evidence="3" key="1">
    <citation type="submission" date="2021-03" db="EMBL/GenBank/DDBJ databases">
        <authorList>
            <person name="Bekaert M."/>
        </authorList>
    </citation>
    <scope>NUCLEOTIDE SEQUENCE</scope>
</reference>